<sequence>MAIQTRLTQLIRNGLRQSGQMTGSTGFRIGIGTKAYNI</sequence>
<gene>
    <name evidence="1" type="ORF">G2W53_015866</name>
</gene>
<dbReference type="AlphaFoldDB" id="A0A834WX45"/>
<reference evidence="1" key="1">
    <citation type="submission" date="2020-09" db="EMBL/GenBank/DDBJ databases">
        <title>Genome-Enabled Discovery of Anthraquinone Biosynthesis in Senna tora.</title>
        <authorList>
            <person name="Kang S.-H."/>
            <person name="Pandey R.P."/>
            <person name="Lee C.-M."/>
            <person name="Sim J.-S."/>
            <person name="Jeong J.-T."/>
            <person name="Choi B.-S."/>
            <person name="Jung M."/>
            <person name="Ginzburg D."/>
            <person name="Zhao K."/>
            <person name="Won S.Y."/>
            <person name="Oh T.-J."/>
            <person name="Yu Y."/>
            <person name="Kim N.-H."/>
            <person name="Lee O.R."/>
            <person name="Lee T.-H."/>
            <person name="Bashyal P."/>
            <person name="Kim T.-S."/>
            <person name="Lee W.-H."/>
            <person name="Kawkins C."/>
            <person name="Kim C.-K."/>
            <person name="Kim J.S."/>
            <person name="Ahn B.O."/>
            <person name="Rhee S.Y."/>
            <person name="Sohng J.K."/>
        </authorList>
    </citation>
    <scope>NUCLEOTIDE SEQUENCE</scope>
    <source>
        <tissue evidence="1">Leaf</tissue>
    </source>
</reference>
<evidence type="ECO:0000313" key="1">
    <source>
        <dbReference type="EMBL" id="KAF7833533.1"/>
    </source>
</evidence>
<dbReference type="EMBL" id="JAAIUW010000005">
    <property type="protein sequence ID" value="KAF7833533.1"/>
    <property type="molecule type" value="Genomic_DNA"/>
</dbReference>
<name>A0A834WX45_9FABA</name>
<keyword evidence="2" id="KW-1185">Reference proteome</keyword>
<accession>A0A834WX45</accession>
<protein>
    <submittedName>
        <fullName evidence="1">Uncharacterized protein</fullName>
    </submittedName>
</protein>
<proteinExistence type="predicted"/>
<evidence type="ECO:0000313" key="2">
    <source>
        <dbReference type="Proteomes" id="UP000634136"/>
    </source>
</evidence>
<comment type="caution">
    <text evidence="1">The sequence shown here is derived from an EMBL/GenBank/DDBJ whole genome shotgun (WGS) entry which is preliminary data.</text>
</comment>
<dbReference type="Proteomes" id="UP000634136">
    <property type="component" value="Unassembled WGS sequence"/>
</dbReference>
<organism evidence="1 2">
    <name type="scientific">Senna tora</name>
    <dbReference type="NCBI Taxonomy" id="362788"/>
    <lineage>
        <taxon>Eukaryota</taxon>
        <taxon>Viridiplantae</taxon>
        <taxon>Streptophyta</taxon>
        <taxon>Embryophyta</taxon>
        <taxon>Tracheophyta</taxon>
        <taxon>Spermatophyta</taxon>
        <taxon>Magnoliopsida</taxon>
        <taxon>eudicotyledons</taxon>
        <taxon>Gunneridae</taxon>
        <taxon>Pentapetalae</taxon>
        <taxon>rosids</taxon>
        <taxon>fabids</taxon>
        <taxon>Fabales</taxon>
        <taxon>Fabaceae</taxon>
        <taxon>Caesalpinioideae</taxon>
        <taxon>Cassia clade</taxon>
        <taxon>Senna</taxon>
    </lineage>
</organism>